<reference evidence="3 4" key="1">
    <citation type="submission" date="2023-05" db="EMBL/GenBank/DDBJ databases">
        <title>Genome sequence of Pinibacter sp. MAH-24.</title>
        <authorList>
            <person name="Huq M.A."/>
        </authorList>
    </citation>
    <scope>NUCLEOTIDE SEQUENCE [LARGE SCALE GENOMIC DNA]</scope>
    <source>
        <strain evidence="3 4">MAH-24</strain>
    </source>
</reference>
<keyword evidence="1" id="KW-0732">Signal</keyword>
<dbReference type="RefSeq" id="WP_282336416.1">
    <property type="nucleotide sequence ID" value="NZ_JASBRG010000007.1"/>
</dbReference>
<evidence type="ECO:0000256" key="1">
    <source>
        <dbReference type="SAM" id="SignalP"/>
    </source>
</evidence>
<dbReference type="Proteomes" id="UP001226434">
    <property type="component" value="Unassembled WGS sequence"/>
</dbReference>
<feature type="chain" id="PRO_5046508534" description="Lipocalin-like domain-containing protein" evidence="1">
    <location>
        <begin position="20"/>
        <end position="160"/>
    </location>
</feature>
<dbReference type="Pfam" id="PF13648">
    <property type="entry name" value="Lipocalin_4"/>
    <property type="match status" value="1"/>
</dbReference>
<proteinExistence type="predicted"/>
<feature type="signal peptide" evidence="1">
    <location>
        <begin position="1"/>
        <end position="19"/>
    </location>
</feature>
<protein>
    <recommendedName>
        <fullName evidence="2">Lipocalin-like domain-containing protein</fullName>
    </recommendedName>
</protein>
<accession>A0ABT6RI96</accession>
<gene>
    <name evidence="3" type="ORF">QJ048_21085</name>
</gene>
<evidence type="ECO:0000313" key="3">
    <source>
        <dbReference type="EMBL" id="MDI3322298.1"/>
    </source>
</evidence>
<evidence type="ECO:0000259" key="2">
    <source>
        <dbReference type="Pfam" id="PF13648"/>
    </source>
</evidence>
<dbReference type="EMBL" id="JASBRG010000007">
    <property type="protein sequence ID" value="MDI3322298.1"/>
    <property type="molecule type" value="Genomic_DNA"/>
</dbReference>
<evidence type="ECO:0000313" key="4">
    <source>
        <dbReference type="Proteomes" id="UP001226434"/>
    </source>
</evidence>
<dbReference type="InterPro" id="IPR024311">
    <property type="entry name" value="Lipocalin-like"/>
</dbReference>
<name>A0ABT6RI96_9BACT</name>
<keyword evidence="4" id="KW-1185">Reference proteome</keyword>
<organism evidence="3 4">
    <name type="scientific">Pinibacter soli</name>
    <dbReference type="NCBI Taxonomy" id="3044211"/>
    <lineage>
        <taxon>Bacteria</taxon>
        <taxon>Pseudomonadati</taxon>
        <taxon>Bacteroidota</taxon>
        <taxon>Chitinophagia</taxon>
        <taxon>Chitinophagales</taxon>
        <taxon>Chitinophagaceae</taxon>
        <taxon>Pinibacter</taxon>
    </lineage>
</organism>
<feature type="domain" description="Lipocalin-like" evidence="2">
    <location>
        <begin position="41"/>
        <end position="141"/>
    </location>
</feature>
<sequence length="160" mass="17319">MKQFTKNAALLILAAAVIAGCQKDDSSNNGGASKTQLLTSGNWKLTSDYFDPAIDYDGDGRVENEVFNFYSACDKDDLLIFKTDGGLTLDEGTTKCSPTDPQVIQTTNWKFSNNESVILVGATGSEQSAQLLVLNATTLKIKVQFTELGVSYAETLTYTH</sequence>
<dbReference type="PROSITE" id="PS51257">
    <property type="entry name" value="PROKAR_LIPOPROTEIN"/>
    <property type="match status" value="1"/>
</dbReference>
<comment type="caution">
    <text evidence="3">The sequence shown here is derived from an EMBL/GenBank/DDBJ whole genome shotgun (WGS) entry which is preliminary data.</text>
</comment>